<name>A0A1I8HXA4_9PLAT</name>
<evidence type="ECO:0000313" key="3">
    <source>
        <dbReference type="Proteomes" id="UP000095280"/>
    </source>
</evidence>
<dbReference type="SUPFAM" id="SSF48065">
    <property type="entry name" value="DBL homology domain (DH-domain)"/>
    <property type="match status" value="1"/>
</dbReference>
<dbReference type="GO" id="GO:0030036">
    <property type="term" value="P:actin cytoskeleton organization"/>
    <property type="evidence" value="ECO:0007669"/>
    <property type="project" value="TreeGrafter"/>
</dbReference>
<dbReference type="AlphaFoldDB" id="A0A1I8HXA4"/>
<feature type="domain" description="DH" evidence="2">
    <location>
        <begin position="2"/>
        <end position="124"/>
    </location>
</feature>
<keyword evidence="1" id="KW-0344">Guanine-nucleotide releasing factor</keyword>
<dbReference type="InterPro" id="IPR039919">
    <property type="entry name" value="ARHGEF10/ARHGEF17"/>
</dbReference>
<dbReference type="PANTHER" id="PTHR12877">
    <property type="entry name" value="RHO GUANINE NUCLEOTIDE EXCHANGE FACTOR"/>
    <property type="match status" value="1"/>
</dbReference>
<protein>
    <submittedName>
        <fullName evidence="4">DH domain-containing protein</fullName>
    </submittedName>
</protein>
<dbReference type="InterPro" id="IPR000219">
    <property type="entry name" value="DH_dom"/>
</dbReference>
<dbReference type="GO" id="GO:0005085">
    <property type="term" value="F:guanyl-nucleotide exchange factor activity"/>
    <property type="evidence" value="ECO:0007669"/>
    <property type="project" value="UniProtKB-KW"/>
</dbReference>
<sequence>DKRYHIVKELVEVEKEYVESLQTIVEKYMVPLKNNPALLDASSVAEIFHWIPEIQTQHTIFLSLLENAWKSWTSDTTIGDQIAVMFKKRTVVEFYCSFIENFARSERSLETALQQKSAFQRFVEVSNYFKLPE</sequence>
<dbReference type="PROSITE" id="PS50010">
    <property type="entry name" value="DH_2"/>
    <property type="match status" value="1"/>
</dbReference>
<keyword evidence="3" id="KW-1185">Reference proteome</keyword>
<organism evidence="3 4">
    <name type="scientific">Macrostomum lignano</name>
    <dbReference type="NCBI Taxonomy" id="282301"/>
    <lineage>
        <taxon>Eukaryota</taxon>
        <taxon>Metazoa</taxon>
        <taxon>Spiralia</taxon>
        <taxon>Lophotrochozoa</taxon>
        <taxon>Platyhelminthes</taxon>
        <taxon>Rhabditophora</taxon>
        <taxon>Macrostomorpha</taxon>
        <taxon>Macrostomida</taxon>
        <taxon>Macrostomidae</taxon>
        <taxon>Macrostomum</taxon>
    </lineage>
</organism>
<dbReference type="Gene3D" id="1.20.900.10">
    <property type="entry name" value="Dbl homology (DH) domain"/>
    <property type="match status" value="1"/>
</dbReference>
<dbReference type="Pfam" id="PF00621">
    <property type="entry name" value="RhoGEF"/>
    <property type="match status" value="1"/>
</dbReference>
<dbReference type="WBParaSite" id="maker-uti_cns_0008595-snap-gene-0.3-mRNA-1">
    <property type="protein sequence ID" value="maker-uti_cns_0008595-snap-gene-0.3-mRNA-1"/>
    <property type="gene ID" value="maker-uti_cns_0008595-snap-gene-0.3"/>
</dbReference>
<dbReference type="InterPro" id="IPR035899">
    <property type="entry name" value="DBL_dom_sf"/>
</dbReference>
<proteinExistence type="predicted"/>
<reference evidence="4" key="1">
    <citation type="submission" date="2016-11" db="UniProtKB">
        <authorList>
            <consortium name="WormBaseParasite"/>
        </authorList>
    </citation>
    <scope>IDENTIFICATION</scope>
</reference>
<evidence type="ECO:0000256" key="1">
    <source>
        <dbReference type="ARBA" id="ARBA00022658"/>
    </source>
</evidence>
<dbReference type="Proteomes" id="UP000095280">
    <property type="component" value="Unplaced"/>
</dbReference>
<accession>A0A1I8HXA4</accession>
<evidence type="ECO:0000259" key="2">
    <source>
        <dbReference type="PROSITE" id="PS50010"/>
    </source>
</evidence>
<evidence type="ECO:0000313" key="4">
    <source>
        <dbReference type="WBParaSite" id="maker-uti_cns_0008595-snap-gene-0.3-mRNA-1"/>
    </source>
</evidence>
<dbReference type="PANTHER" id="PTHR12877:SF15">
    <property type="entry name" value="RHO GUANINE NUCLEOTIDE EXCHANGE FACTOR 17"/>
    <property type="match status" value="1"/>
</dbReference>